<evidence type="ECO:0000256" key="2">
    <source>
        <dbReference type="ARBA" id="ARBA00022448"/>
    </source>
</evidence>
<keyword evidence="4 9" id="KW-0812">Transmembrane</keyword>
<comment type="subcellular location">
    <subcellularLocation>
        <location evidence="1">Cell membrane</location>
        <topology evidence="1">Multi-pass membrane protein</topology>
    </subcellularLocation>
</comment>
<evidence type="ECO:0000256" key="3">
    <source>
        <dbReference type="ARBA" id="ARBA00022475"/>
    </source>
</evidence>
<feature type="transmembrane region" description="Helical" evidence="9">
    <location>
        <begin position="223"/>
        <end position="250"/>
    </location>
</feature>
<evidence type="ECO:0000256" key="4">
    <source>
        <dbReference type="ARBA" id="ARBA00022692"/>
    </source>
</evidence>
<keyword evidence="3" id="KW-1003">Cell membrane</keyword>
<dbReference type="PANTHER" id="PTHR11795:SF442">
    <property type="entry name" value="ABC TRANSPORTER ATP-BINDING PROTEIN"/>
    <property type="match status" value="1"/>
</dbReference>
<dbReference type="CDD" id="cd06582">
    <property type="entry name" value="TM_PBP1_LivH_like"/>
    <property type="match status" value="1"/>
</dbReference>
<dbReference type="OrthoDB" id="32289at2"/>
<evidence type="ECO:0000256" key="6">
    <source>
        <dbReference type="ARBA" id="ARBA00022989"/>
    </source>
</evidence>
<dbReference type="AlphaFoldDB" id="A0A0C4Y959"/>
<dbReference type="RefSeq" id="WP_043346322.1">
    <property type="nucleotide sequence ID" value="NZ_CP010536.1"/>
</dbReference>
<keyword evidence="5" id="KW-0029">Amino-acid transport</keyword>
<evidence type="ECO:0000313" key="11">
    <source>
        <dbReference type="Proteomes" id="UP000031843"/>
    </source>
</evidence>
<feature type="transmembrane region" description="Helical" evidence="9">
    <location>
        <begin position="94"/>
        <end position="112"/>
    </location>
</feature>
<feature type="transmembrane region" description="Helical" evidence="9">
    <location>
        <begin position="12"/>
        <end position="31"/>
    </location>
</feature>
<evidence type="ECO:0000256" key="9">
    <source>
        <dbReference type="SAM" id="Phobius"/>
    </source>
</evidence>
<dbReference type="GO" id="GO:0005886">
    <property type="term" value="C:plasma membrane"/>
    <property type="evidence" value="ECO:0007669"/>
    <property type="project" value="UniProtKB-SubCell"/>
</dbReference>
<evidence type="ECO:0000256" key="5">
    <source>
        <dbReference type="ARBA" id="ARBA00022970"/>
    </source>
</evidence>
<comment type="similarity">
    <text evidence="8">Belongs to the binding-protein-dependent transport system permease family. LivHM subfamily.</text>
</comment>
<dbReference type="InterPro" id="IPR001851">
    <property type="entry name" value="ABC_transp_permease"/>
</dbReference>
<feature type="transmembrane region" description="Helical" evidence="9">
    <location>
        <begin position="132"/>
        <end position="154"/>
    </location>
</feature>
<evidence type="ECO:0000313" key="10">
    <source>
        <dbReference type="EMBL" id="AJG19483.1"/>
    </source>
</evidence>
<dbReference type="EMBL" id="CP010536">
    <property type="protein sequence ID" value="AJG19483.1"/>
    <property type="molecule type" value="Genomic_DNA"/>
</dbReference>
<feature type="transmembrane region" description="Helical" evidence="9">
    <location>
        <begin position="187"/>
        <end position="211"/>
    </location>
</feature>
<dbReference type="PANTHER" id="PTHR11795">
    <property type="entry name" value="BRANCHED-CHAIN AMINO ACID TRANSPORT SYSTEM PERMEASE PROTEIN LIVH"/>
    <property type="match status" value="1"/>
</dbReference>
<keyword evidence="2" id="KW-0813">Transport</keyword>
<dbReference type="Pfam" id="PF02653">
    <property type="entry name" value="BPD_transp_2"/>
    <property type="match status" value="1"/>
</dbReference>
<feature type="transmembrane region" description="Helical" evidence="9">
    <location>
        <begin position="62"/>
        <end position="82"/>
    </location>
</feature>
<feature type="transmembrane region" description="Helical" evidence="9">
    <location>
        <begin position="262"/>
        <end position="280"/>
    </location>
</feature>
<protein>
    <submittedName>
        <fullName evidence="10">High-affinity branched-chain amino acid transport system permease protein LivH</fullName>
    </submittedName>
</protein>
<organism evidence="10 11">
    <name type="scientific">Cupriavidus basilensis</name>
    <dbReference type="NCBI Taxonomy" id="68895"/>
    <lineage>
        <taxon>Bacteria</taxon>
        <taxon>Pseudomonadati</taxon>
        <taxon>Pseudomonadota</taxon>
        <taxon>Betaproteobacteria</taxon>
        <taxon>Burkholderiales</taxon>
        <taxon>Burkholderiaceae</taxon>
        <taxon>Cupriavidus</taxon>
    </lineage>
</organism>
<dbReference type="InterPro" id="IPR052157">
    <property type="entry name" value="BCAA_transport_permease"/>
</dbReference>
<evidence type="ECO:0000256" key="1">
    <source>
        <dbReference type="ARBA" id="ARBA00004651"/>
    </source>
</evidence>
<accession>A0A0C4Y959</accession>
<keyword evidence="11" id="KW-1185">Reference proteome</keyword>
<evidence type="ECO:0000256" key="8">
    <source>
        <dbReference type="ARBA" id="ARBA00037998"/>
    </source>
</evidence>
<reference evidence="10 11" key="1">
    <citation type="journal article" date="2015" name="Genome Announc.">
        <title>Complete Genome Sequence of Cupriavidus basilensis 4G11, Isolated from the Oak Ridge Field Research Center Site.</title>
        <authorList>
            <person name="Ray J."/>
            <person name="Waters R.J."/>
            <person name="Skerker J.M."/>
            <person name="Kuehl J.V."/>
            <person name="Price M.N."/>
            <person name="Huang J."/>
            <person name="Chakraborty R."/>
            <person name="Arkin A.P."/>
            <person name="Deutschbauer A."/>
        </authorList>
    </citation>
    <scope>NUCLEOTIDE SEQUENCE [LARGE SCALE GENOMIC DNA]</scope>
    <source>
        <strain evidence="10">4G11</strain>
    </source>
</reference>
<proteinExistence type="inferred from homology"/>
<dbReference type="STRING" id="68895.RR42_m2091"/>
<gene>
    <name evidence="10" type="ORF">RR42_m2091</name>
</gene>
<keyword evidence="7 9" id="KW-0472">Membrane</keyword>
<keyword evidence="6 9" id="KW-1133">Transmembrane helix</keyword>
<dbReference type="GO" id="GO:0006865">
    <property type="term" value="P:amino acid transport"/>
    <property type="evidence" value="ECO:0007669"/>
    <property type="project" value="UniProtKB-KW"/>
</dbReference>
<dbReference type="KEGG" id="cbw:RR42_m2091"/>
<evidence type="ECO:0000256" key="7">
    <source>
        <dbReference type="ARBA" id="ARBA00023136"/>
    </source>
</evidence>
<dbReference type="Proteomes" id="UP000031843">
    <property type="component" value="Chromosome main"/>
</dbReference>
<sequence>MSLLLTQTLNGLTFASLLFLMASGFTLIFGLMRVPNMAHGALFMLGAYLAVTLLGADLPFAVAALLAAVLVGVLGVFVERVILARIAGNELAQVLATLGIAFVIADACRAAWGGMPLEVASPEWLSGTTTFAGTVFPLYRLFVVGVAVAIAIALDRSLSRTTLGARLRAAVDDRVMARAVGIPVDRLFVATFFAGAALVGLAGVIGAPILSVFPGLDMEVLPLVLIVVVLGGTGSIPGAFLGSVLTGFVYSFGQTLLPELSYVLLFVPMIAVLALRPQGLCGRKPS</sequence>
<feature type="transmembrane region" description="Helical" evidence="9">
    <location>
        <begin position="38"/>
        <end position="56"/>
    </location>
</feature>
<dbReference type="GO" id="GO:0022857">
    <property type="term" value="F:transmembrane transporter activity"/>
    <property type="evidence" value="ECO:0007669"/>
    <property type="project" value="InterPro"/>
</dbReference>
<name>A0A0C4Y959_9BURK</name>